<evidence type="ECO:0000256" key="9">
    <source>
        <dbReference type="ARBA" id="ARBA00022946"/>
    </source>
</evidence>
<evidence type="ECO:0000256" key="6">
    <source>
        <dbReference type="ARBA" id="ARBA00022741"/>
    </source>
</evidence>
<keyword evidence="18" id="KW-1185">Reference proteome</keyword>
<evidence type="ECO:0000313" key="19">
    <source>
        <dbReference type="Proteomes" id="UP001162541"/>
    </source>
</evidence>
<dbReference type="EC" id="2.7.11.1" evidence="1"/>
<evidence type="ECO:0000256" key="5">
    <source>
        <dbReference type="ARBA" id="ARBA00022679"/>
    </source>
</evidence>
<dbReference type="InterPro" id="IPR000719">
    <property type="entry name" value="Prot_kinase_dom"/>
</dbReference>
<evidence type="ECO:0000259" key="15">
    <source>
        <dbReference type="PROSITE" id="PS50011"/>
    </source>
</evidence>
<dbReference type="SUPFAM" id="SSF56112">
    <property type="entry name" value="Protein kinase-like (PK-like)"/>
    <property type="match status" value="1"/>
</dbReference>
<dbReference type="PANTHER" id="PTHR46699">
    <property type="entry name" value="SERINE/THREONINE-PROTEIN KINASE STN8, CHLOROPLASTIC-RELATED"/>
    <property type="match status" value="1"/>
</dbReference>
<feature type="binding site" evidence="14">
    <location>
        <position position="193"/>
    </location>
    <ligand>
        <name>ATP</name>
        <dbReference type="ChEBI" id="CHEBI:30616"/>
    </ligand>
</feature>
<evidence type="ECO:0000256" key="1">
    <source>
        <dbReference type="ARBA" id="ARBA00012513"/>
    </source>
</evidence>
<protein>
    <recommendedName>
        <fullName evidence="1">non-specific serine/threonine protein kinase</fullName>
        <ecNumber evidence="1">2.7.11.1</ecNumber>
    </recommendedName>
</protein>
<evidence type="ECO:0000256" key="4">
    <source>
        <dbReference type="ARBA" id="ARBA00022640"/>
    </source>
</evidence>
<evidence type="ECO:0000256" key="12">
    <source>
        <dbReference type="ARBA" id="ARBA00047899"/>
    </source>
</evidence>
<evidence type="ECO:0000256" key="13">
    <source>
        <dbReference type="ARBA" id="ARBA00048679"/>
    </source>
</evidence>
<keyword evidence="8 14" id="KW-0067">ATP-binding</keyword>
<reference evidence="16" key="2">
    <citation type="journal article" date="2019" name="Curr. Biol.">
        <title>Chromatin organization in early land plants reveals an ancestral association between H3K27me3, transposons, and constitutive heterochromatin.</title>
        <authorList>
            <person name="Montgomery S.A."/>
            <person name="Tanizawa Y."/>
            <person name="Galik B."/>
            <person name="Wang N."/>
            <person name="Ito T."/>
            <person name="Mochizuki T."/>
            <person name="Akimcheva S."/>
            <person name="Bowman J."/>
            <person name="Cognat V."/>
            <person name="Drouard L."/>
            <person name="Ekker H."/>
            <person name="Houng S."/>
            <person name="Kohchi T."/>
            <person name="Lin S."/>
            <person name="Liu L.D."/>
            <person name="Nakamura Y."/>
            <person name="Valeeva L.R."/>
            <person name="Shakirov E.V."/>
            <person name="Shippen D.E."/>
            <person name="Wei W."/>
            <person name="Yagura M."/>
            <person name="Yamaoka S."/>
            <person name="Yamato K.T."/>
            <person name="Liu C."/>
            <person name="Berger F."/>
        </authorList>
    </citation>
    <scope>NUCLEOTIDE SEQUENCE [LARGE SCALE GENOMIC DNA]</scope>
    <source>
        <strain evidence="16">Tak-1</strain>
    </source>
</reference>
<evidence type="ECO:0000256" key="3">
    <source>
        <dbReference type="ARBA" id="ARBA00022528"/>
    </source>
</evidence>
<sequence length="586" mass="65738">MGLQQLALGFGPGQASVVVSSRRSAVGDWGNFSTRPQQQQRAWRRRTGDSRVGQCRCLAGGPGVGAAAGVVEIVEKLNALVLGVGVGLPCQVMDCGDVVYRSTLPKQGLIITAPGVFLAVLIATYLWAQPGVAPGFWDMFVLAKLERIIRPSYKKEDFALGKKLGEGAFGTVYKASLVKNKGGKSESELVVKKANEYGAVEVWMNERVRRACSSSCADFIHGFRETLNKGKGEEFWLVWRYEGDATLDDLMKDKNFPYNVEEMIYGDVNELPKGPERENRIIRTMMRQIMSSLKNLHAIGIIHRDIKPQNIIFSQEAKTFKIIDLGAAADLRVGINYVPKEFLLDPRYAAPEQYIMSTQTPSAPPPPVAAALSPVLWQMNVPDRFDVYSAGLIFLQMVFPNLRTDSPLIQFNRQLKRCDYDLVAWRELTEPRGNADIRRGFEILDLDEGVGWELLQAMVRFKGRQRISAQQALDHPYFIRDGLLGTTLLQKLRLQLIRASFQDRGEAFAWVQNLMAKSGTKSVGGFTEAELQKMKEKEPKPKDTLQRNALASALRLQRKVARTVAETVVEPANKRNWWNRWESKES</sequence>
<gene>
    <name evidence="17" type="ORF">AXG93_3873s1330</name>
    <name evidence="16" type="ORF">Mp_7g15130</name>
</gene>
<comment type="catalytic activity">
    <reaction evidence="13">
        <text>L-seryl-[protein] + ATP = O-phospho-L-seryl-[protein] + ADP + H(+)</text>
        <dbReference type="Rhea" id="RHEA:17989"/>
        <dbReference type="Rhea" id="RHEA-COMP:9863"/>
        <dbReference type="Rhea" id="RHEA-COMP:11604"/>
        <dbReference type="ChEBI" id="CHEBI:15378"/>
        <dbReference type="ChEBI" id="CHEBI:29999"/>
        <dbReference type="ChEBI" id="CHEBI:30616"/>
        <dbReference type="ChEBI" id="CHEBI:83421"/>
        <dbReference type="ChEBI" id="CHEBI:456216"/>
        <dbReference type="EC" id="2.7.11.1"/>
    </reaction>
</comment>
<evidence type="ECO:0000256" key="7">
    <source>
        <dbReference type="ARBA" id="ARBA00022777"/>
    </source>
</evidence>
<dbReference type="GO" id="GO:0042548">
    <property type="term" value="P:regulation of photosynthesis, light reaction"/>
    <property type="evidence" value="ECO:0007669"/>
    <property type="project" value="UniProtKB-ARBA"/>
</dbReference>
<dbReference type="Pfam" id="PF00069">
    <property type="entry name" value="Pkinase"/>
    <property type="match status" value="1"/>
</dbReference>
<keyword evidence="3" id="KW-0150">Chloroplast</keyword>
<reference evidence="17 18" key="1">
    <citation type="submission" date="2016-03" db="EMBL/GenBank/DDBJ databases">
        <title>Mechanisms controlling the formation of the plant cell surface in tip-growing cells are functionally conserved among land plants.</title>
        <authorList>
            <person name="Honkanen S."/>
            <person name="Jones V.A."/>
            <person name="Morieri G."/>
            <person name="Champion C."/>
            <person name="Hetherington A.J."/>
            <person name="Kelly S."/>
            <person name="Saint-Marcoux D."/>
            <person name="Proust H."/>
            <person name="Prescott H."/>
            <person name="Dolan L."/>
        </authorList>
    </citation>
    <scope>NUCLEOTIDE SEQUENCE [LARGE SCALE GENOMIC DNA]</scope>
    <source>
        <strain evidence="18">cv. Tak-1 and cv. Tak-2</strain>
        <tissue evidence="17">Whole gametophyte</tissue>
    </source>
</reference>
<comment type="subcellular location">
    <subcellularLocation>
        <location evidence="11">Plastid</location>
        <location evidence="11">Chloroplast thylakoid</location>
    </subcellularLocation>
</comment>
<evidence type="ECO:0000313" key="18">
    <source>
        <dbReference type="Proteomes" id="UP000077202"/>
    </source>
</evidence>
<comment type="catalytic activity">
    <reaction evidence="12">
        <text>L-threonyl-[protein] + ATP = O-phospho-L-threonyl-[protein] + ADP + H(+)</text>
        <dbReference type="Rhea" id="RHEA:46608"/>
        <dbReference type="Rhea" id="RHEA-COMP:11060"/>
        <dbReference type="Rhea" id="RHEA-COMP:11605"/>
        <dbReference type="ChEBI" id="CHEBI:15378"/>
        <dbReference type="ChEBI" id="CHEBI:30013"/>
        <dbReference type="ChEBI" id="CHEBI:30616"/>
        <dbReference type="ChEBI" id="CHEBI:61977"/>
        <dbReference type="ChEBI" id="CHEBI:456216"/>
        <dbReference type="EC" id="2.7.11.1"/>
    </reaction>
</comment>
<keyword evidence="4" id="KW-0934">Plastid</keyword>
<dbReference type="InterPro" id="IPR008271">
    <property type="entry name" value="Ser/Thr_kinase_AS"/>
</dbReference>
<dbReference type="GO" id="GO:0005524">
    <property type="term" value="F:ATP binding"/>
    <property type="evidence" value="ECO:0007669"/>
    <property type="project" value="UniProtKB-UniRule"/>
</dbReference>
<dbReference type="GO" id="GO:0004674">
    <property type="term" value="F:protein serine/threonine kinase activity"/>
    <property type="evidence" value="ECO:0007669"/>
    <property type="project" value="UniProtKB-KW"/>
</dbReference>
<evidence type="ECO:0000313" key="17">
    <source>
        <dbReference type="EMBL" id="OAE20575.1"/>
    </source>
</evidence>
<keyword evidence="9" id="KW-0809">Transit peptide</keyword>
<dbReference type="Proteomes" id="UP001162541">
    <property type="component" value="Chromosome 7"/>
</dbReference>
<evidence type="ECO:0000256" key="10">
    <source>
        <dbReference type="ARBA" id="ARBA00023078"/>
    </source>
</evidence>
<dbReference type="PANTHER" id="PTHR46699:SF4">
    <property type="entry name" value="SERINE_THREONINE-PROTEIN KINASE STN7, CHLOROPLASTIC"/>
    <property type="match status" value="1"/>
</dbReference>
<dbReference type="AlphaFoldDB" id="A0A176VKU9"/>
<evidence type="ECO:0000313" key="16">
    <source>
        <dbReference type="EMBL" id="BBN17511.1"/>
    </source>
</evidence>
<keyword evidence="7" id="KW-0418">Kinase</keyword>
<dbReference type="InterPro" id="IPR011009">
    <property type="entry name" value="Kinase-like_dom_sf"/>
</dbReference>
<dbReference type="InterPro" id="IPR017441">
    <property type="entry name" value="Protein_kinase_ATP_BS"/>
</dbReference>
<dbReference type="CDD" id="cd14013">
    <property type="entry name" value="STKc_SNT7_plant"/>
    <property type="match status" value="1"/>
</dbReference>
<keyword evidence="10" id="KW-0793">Thylakoid</keyword>
<dbReference type="GO" id="GO:0009534">
    <property type="term" value="C:chloroplast thylakoid"/>
    <property type="evidence" value="ECO:0007669"/>
    <property type="project" value="UniProtKB-SubCell"/>
</dbReference>
<dbReference type="Proteomes" id="UP000077202">
    <property type="component" value="Unassembled WGS sequence"/>
</dbReference>
<evidence type="ECO:0000256" key="8">
    <source>
        <dbReference type="ARBA" id="ARBA00022840"/>
    </source>
</evidence>
<evidence type="ECO:0000256" key="14">
    <source>
        <dbReference type="PROSITE-ProRule" id="PRU10141"/>
    </source>
</evidence>
<keyword evidence="6 14" id="KW-0547">Nucleotide-binding</keyword>
<keyword evidence="2" id="KW-0723">Serine/threonine-protein kinase</keyword>
<dbReference type="EMBL" id="AP019872">
    <property type="protein sequence ID" value="BBN17511.1"/>
    <property type="molecule type" value="Genomic_DNA"/>
</dbReference>
<keyword evidence="5" id="KW-0808">Transferase</keyword>
<accession>A0A176VKU9</accession>
<proteinExistence type="predicted"/>
<dbReference type="PROSITE" id="PS00107">
    <property type="entry name" value="PROTEIN_KINASE_ATP"/>
    <property type="match status" value="1"/>
</dbReference>
<dbReference type="Gene3D" id="1.10.510.10">
    <property type="entry name" value="Transferase(Phosphotransferase) domain 1"/>
    <property type="match status" value="1"/>
</dbReference>
<dbReference type="SMART" id="SM00220">
    <property type="entry name" value="S_TKc"/>
    <property type="match status" value="1"/>
</dbReference>
<dbReference type="PROSITE" id="PS50011">
    <property type="entry name" value="PROTEIN_KINASE_DOM"/>
    <property type="match status" value="1"/>
</dbReference>
<organism evidence="17 18">
    <name type="scientific">Marchantia polymorpha subsp. ruderalis</name>
    <dbReference type="NCBI Taxonomy" id="1480154"/>
    <lineage>
        <taxon>Eukaryota</taxon>
        <taxon>Viridiplantae</taxon>
        <taxon>Streptophyta</taxon>
        <taxon>Embryophyta</taxon>
        <taxon>Marchantiophyta</taxon>
        <taxon>Marchantiopsida</taxon>
        <taxon>Marchantiidae</taxon>
        <taxon>Marchantiales</taxon>
        <taxon>Marchantiaceae</taxon>
        <taxon>Marchantia</taxon>
    </lineage>
</organism>
<evidence type="ECO:0000256" key="2">
    <source>
        <dbReference type="ARBA" id="ARBA00022527"/>
    </source>
</evidence>
<dbReference type="Gene3D" id="3.30.200.20">
    <property type="entry name" value="Phosphorylase Kinase, domain 1"/>
    <property type="match status" value="1"/>
</dbReference>
<feature type="domain" description="Protein kinase" evidence="15">
    <location>
        <begin position="158"/>
        <end position="478"/>
    </location>
</feature>
<dbReference type="FunFam" id="1.10.510.10:FF:000678">
    <property type="entry name" value="Serine/threonine-protein kinase STN7, chloroplastic"/>
    <property type="match status" value="1"/>
</dbReference>
<reference evidence="19" key="3">
    <citation type="journal article" date="2020" name="Curr. Biol.">
        <title>Chromatin organization in early land plants reveals an ancestral association between H3K27me3, transposons, and constitutive heterochromatin.</title>
        <authorList>
            <person name="Montgomery S.A."/>
            <person name="Tanizawa Y."/>
            <person name="Galik B."/>
            <person name="Wang N."/>
            <person name="Ito T."/>
            <person name="Mochizuki T."/>
            <person name="Akimcheva S."/>
            <person name="Bowman J.L."/>
            <person name="Cognat V."/>
            <person name="Marechal-Drouard L."/>
            <person name="Ekker H."/>
            <person name="Hong S.F."/>
            <person name="Kohchi T."/>
            <person name="Lin S.S."/>
            <person name="Liu L.D."/>
            <person name="Nakamura Y."/>
            <person name="Valeeva L.R."/>
            <person name="Shakirov E.V."/>
            <person name="Shippen D.E."/>
            <person name="Wei W.L."/>
            <person name="Yagura M."/>
            <person name="Yamaoka S."/>
            <person name="Yamato K.T."/>
            <person name="Liu C."/>
            <person name="Berger F."/>
        </authorList>
    </citation>
    <scope>NUCLEOTIDE SEQUENCE [LARGE SCALE GENOMIC DNA]</scope>
    <source>
        <strain evidence="19">Tak-1</strain>
    </source>
</reference>
<evidence type="ECO:0000256" key="11">
    <source>
        <dbReference type="ARBA" id="ARBA00046272"/>
    </source>
</evidence>
<name>A0A176VKU9_MARPO</name>
<dbReference type="EMBL" id="LVLJ01003602">
    <property type="protein sequence ID" value="OAE20575.1"/>
    <property type="molecule type" value="Genomic_DNA"/>
</dbReference>
<dbReference type="PROSITE" id="PS00108">
    <property type="entry name" value="PROTEIN_KINASE_ST"/>
    <property type="match status" value="1"/>
</dbReference>